<accession>A0A0J6FWC0</accession>
<reference evidence="1" key="1">
    <citation type="submission" date="2015-06" db="EMBL/GenBank/DDBJ databases">
        <authorList>
            <person name="Liu B."/>
            <person name="Wang J."/>
            <person name="Zhu Y."/>
            <person name="Liu G."/>
            <person name="Chen Q."/>
            <person name="Zheng C."/>
            <person name="Che J."/>
            <person name="Ge C."/>
            <person name="Shi H."/>
            <person name="Pan Z."/>
            <person name="Liu X."/>
        </authorList>
    </citation>
    <scope>NUCLEOTIDE SEQUENCE [LARGE SCALE GENOMIC DNA]</scope>
    <source>
        <strain evidence="1">DSM 16346</strain>
    </source>
</reference>
<keyword evidence="2" id="KW-1185">Reference proteome</keyword>
<dbReference type="InterPro" id="IPR011033">
    <property type="entry name" value="PRC_barrel-like_sf"/>
</dbReference>
<dbReference type="OrthoDB" id="2468688at2"/>
<comment type="caution">
    <text evidence="1">The sequence shown here is derived from an EMBL/GenBank/DDBJ whole genome shotgun (WGS) entry which is preliminary data.</text>
</comment>
<dbReference type="AlphaFoldDB" id="A0A0J6FWC0"/>
<dbReference type="Proteomes" id="UP000035996">
    <property type="component" value="Unassembled WGS sequence"/>
</dbReference>
<organism evidence="1 2">
    <name type="scientific">Guptibacillus hwajinpoensis</name>
    <dbReference type="NCBI Taxonomy" id="208199"/>
    <lineage>
        <taxon>Bacteria</taxon>
        <taxon>Bacillati</taxon>
        <taxon>Bacillota</taxon>
        <taxon>Bacilli</taxon>
        <taxon>Bacillales</taxon>
        <taxon>Guptibacillaceae</taxon>
        <taxon>Guptibacillus</taxon>
    </lineage>
</organism>
<dbReference type="InterPro" id="IPR014238">
    <property type="entry name" value="Spore_YlmC/YmxH"/>
</dbReference>
<proteinExistence type="predicted"/>
<dbReference type="Pfam" id="PF05239">
    <property type="entry name" value="PRC"/>
    <property type="match status" value="1"/>
</dbReference>
<dbReference type="Gene3D" id="2.30.30.240">
    <property type="entry name" value="PRC-barrel domain"/>
    <property type="match status" value="1"/>
</dbReference>
<dbReference type="PANTHER" id="PTHR40061:SF2">
    <property type="entry name" value="PRC-BARREL DOMAIN-CONTAINING PROTEIN"/>
    <property type="match status" value="1"/>
</dbReference>
<protein>
    <submittedName>
        <fullName evidence="1">Uncharacterized protein</fullName>
    </submittedName>
</protein>
<dbReference type="NCBIfam" id="TIGR02888">
    <property type="entry name" value="spore_YlmC_YmxH"/>
    <property type="match status" value="1"/>
</dbReference>
<name>A0A0J6FWC0_9BACL</name>
<dbReference type="STRING" id="157733.AB986_05150"/>
<evidence type="ECO:0000313" key="1">
    <source>
        <dbReference type="EMBL" id="KMM38662.1"/>
    </source>
</evidence>
<dbReference type="SUPFAM" id="SSF50346">
    <property type="entry name" value="PRC-barrel domain"/>
    <property type="match status" value="1"/>
</dbReference>
<dbReference type="PANTHER" id="PTHR40061">
    <property type="entry name" value="SPORULATION PROTEIN YLMC-RELATED"/>
    <property type="match status" value="1"/>
</dbReference>
<dbReference type="GeneID" id="301326601"/>
<sequence>MRLSQLSGKELIDIERGQKLGVLGQTDLLFDEKTGLLKALIIPKSSWMGLKRREQDISIPWHHIETIGRDMIIVQNNKKD</sequence>
<dbReference type="EMBL" id="LELK01000001">
    <property type="protein sequence ID" value="KMM38662.1"/>
    <property type="molecule type" value="Genomic_DNA"/>
</dbReference>
<dbReference type="InterPro" id="IPR027275">
    <property type="entry name" value="PRC-brl_dom"/>
</dbReference>
<gene>
    <name evidence="1" type="ORF">AB986_05150</name>
</gene>
<evidence type="ECO:0000313" key="2">
    <source>
        <dbReference type="Proteomes" id="UP000035996"/>
    </source>
</evidence>
<dbReference type="RefSeq" id="WP_048309778.1">
    <property type="nucleotide sequence ID" value="NZ_CP119526.1"/>
</dbReference>